<dbReference type="Proteomes" id="UP001140094">
    <property type="component" value="Unassembled WGS sequence"/>
</dbReference>
<dbReference type="Pfam" id="PF01467">
    <property type="entry name" value="CTP_transf_like"/>
    <property type="match status" value="1"/>
</dbReference>
<dbReference type="SUPFAM" id="SSF52374">
    <property type="entry name" value="Nucleotidylyl transferase"/>
    <property type="match status" value="1"/>
</dbReference>
<dbReference type="OrthoDB" id="330671at2759"/>
<feature type="region of interest" description="Disordered" evidence="1">
    <location>
        <begin position="135"/>
        <end position="160"/>
    </location>
</feature>
<dbReference type="InterPro" id="IPR004821">
    <property type="entry name" value="Cyt_trans-like"/>
</dbReference>
<gene>
    <name evidence="3" type="ORF">H4R20_000408</name>
</gene>
<evidence type="ECO:0000259" key="2">
    <source>
        <dbReference type="Pfam" id="PF01467"/>
    </source>
</evidence>
<feature type="domain" description="Cytidyltransferase-like" evidence="2">
    <location>
        <begin position="168"/>
        <end position="324"/>
    </location>
</feature>
<dbReference type="AlphaFoldDB" id="A0A9W8LVG0"/>
<dbReference type="PANTHER" id="PTHR10695:SF46">
    <property type="entry name" value="BIFUNCTIONAL COENZYME A SYNTHASE-RELATED"/>
    <property type="match status" value="1"/>
</dbReference>
<reference evidence="3" key="1">
    <citation type="submission" date="2022-07" db="EMBL/GenBank/DDBJ databases">
        <title>Phylogenomic reconstructions and comparative analyses of Kickxellomycotina fungi.</title>
        <authorList>
            <person name="Reynolds N.K."/>
            <person name="Stajich J.E."/>
            <person name="Barry K."/>
            <person name="Grigoriev I.V."/>
            <person name="Crous P."/>
            <person name="Smith M.E."/>
        </authorList>
    </citation>
    <scope>NUCLEOTIDE SEQUENCE</scope>
    <source>
        <strain evidence="3">NRRL 1565</strain>
    </source>
</reference>
<evidence type="ECO:0000313" key="3">
    <source>
        <dbReference type="EMBL" id="KAJ2809044.1"/>
    </source>
</evidence>
<evidence type="ECO:0000256" key="1">
    <source>
        <dbReference type="SAM" id="MobiDB-lite"/>
    </source>
</evidence>
<dbReference type="Gene3D" id="3.40.50.620">
    <property type="entry name" value="HUPs"/>
    <property type="match status" value="1"/>
</dbReference>
<name>A0A9W8LVG0_9FUNG</name>
<protein>
    <recommendedName>
        <fullName evidence="2">Cytidyltransferase-like domain-containing protein</fullName>
    </recommendedName>
</protein>
<proteinExistence type="predicted"/>
<organism evidence="3 4">
    <name type="scientific">Coemansia guatemalensis</name>
    <dbReference type="NCBI Taxonomy" id="2761395"/>
    <lineage>
        <taxon>Eukaryota</taxon>
        <taxon>Fungi</taxon>
        <taxon>Fungi incertae sedis</taxon>
        <taxon>Zoopagomycota</taxon>
        <taxon>Kickxellomycotina</taxon>
        <taxon>Kickxellomycetes</taxon>
        <taxon>Kickxellales</taxon>
        <taxon>Kickxellaceae</taxon>
        <taxon>Coemansia</taxon>
    </lineage>
</organism>
<accession>A0A9W8LVG0</accession>
<comment type="caution">
    <text evidence="3">The sequence shown here is derived from an EMBL/GenBank/DDBJ whole genome shotgun (WGS) entry which is preliminary data.</text>
</comment>
<dbReference type="GO" id="GO:0004140">
    <property type="term" value="F:dephospho-CoA kinase activity"/>
    <property type="evidence" value="ECO:0007669"/>
    <property type="project" value="TreeGrafter"/>
</dbReference>
<evidence type="ECO:0000313" key="4">
    <source>
        <dbReference type="Proteomes" id="UP001140094"/>
    </source>
</evidence>
<sequence>MEHTLQRNLFLQLDLGRSLSAEHTGLLRTAACFTSEELTVFVALSNIPDIDRSNGWTQMQRRIAELYAVTTSQALQTQSALTIDVIPLDFSSYTADDMEPYLRHPTHATAKDSAILPVWWPSEMRFNVIEHGSTSAPSAKSLTGTQADTQQQSTRTATPWPSYSHVAVGGTFDHLHVGHKILLTATALAATKRVVCGISADALLVNKKYKELLESYRMRELHVLLFLRKIRKDLIVELVPLYDPYGPTASDASIEALVVSQETLQSAGALNVRRSENNMPPMHLMSIDLLATTRAIDSSLSHDNHASVSLENTPLKISSTAIRAALAEKQKRVSR</sequence>
<dbReference type="PANTHER" id="PTHR10695">
    <property type="entry name" value="DEPHOSPHO-COA KINASE-RELATED"/>
    <property type="match status" value="1"/>
</dbReference>
<dbReference type="EMBL" id="JANBUO010000012">
    <property type="protein sequence ID" value="KAJ2809044.1"/>
    <property type="molecule type" value="Genomic_DNA"/>
</dbReference>
<dbReference type="GO" id="GO:0015937">
    <property type="term" value="P:coenzyme A biosynthetic process"/>
    <property type="evidence" value="ECO:0007669"/>
    <property type="project" value="TreeGrafter"/>
</dbReference>
<dbReference type="InterPro" id="IPR014729">
    <property type="entry name" value="Rossmann-like_a/b/a_fold"/>
</dbReference>
<keyword evidence="4" id="KW-1185">Reference proteome</keyword>